<comment type="function">
    <text evidence="1">This protein may play a role in the biosynthesis of the prosthetic group of nitrogenase (FeMo cofactor).</text>
</comment>
<evidence type="ECO:0000256" key="1">
    <source>
        <dbReference type="ARBA" id="ARBA00003171"/>
    </source>
</evidence>
<name>A0ABW9G3V7_9GAMM</name>
<comment type="caution">
    <text evidence="5">The sequence shown here is derived from an EMBL/GenBank/DDBJ whole genome shotgun (WGS) entry which is preliminary data.</text>
</comment>
<reference evidence="5 6" key="1">
    <citation type="journal article" date="2013" name="Int. J. Syst. Evol. Microbiol.">
        <title>Celerinatantimonas yamalensis sp. nov., a cold-adapted diazotrophic bacterium from a cold permafrost brine.</title>
        <authorList>
            <person name="Shcherbakova V."/>
            <person name="Chuvilskaya N."/>
            <person name="Rivkina E."/>
            <person name="Demidov N."/>
            <person name="Uchaeva V."/>
            <person name="Suetin S."/>
            <person name="Suzina N."/>
            <person name="Gilichinsky D."/>
        </authorList>
    </citation>
    <scope>NUCLEOTIDE SEQUENCE [LARGE SCALE GENOMIC DNA]</scope>
    <source>
        <strain evidence="5 6">C7</strain>
    </source>
</reference>
<dbReference type="Proteomes" id="UP001629953">
    <property type="component" value="Unassembled WGS sequence"/>
</dbReference>
<organism evidence="5 6">
    <name type="scientific">Celerinatantimonas yamalensis</name>
    <dbReference type="NCBI Taxonomy" id="559956"/>
    <lineage>
        <taxon>Bacteria</taxon>
        <taxon>Pseudomonadati</taxon>
        <taxon>Pseudomonadota</taxon>
        <taxon>Gammaproteobacteria</taxon>
        <taxon>Celerinatantimonadaceae</taxon>
        <taxon>Celerinatantimonas</taxon>
    </lineage>
</organism>
<dbReference type="PANTHER" id="PTHR33712">
    <property type="entry name" value="LIGHT-INDEPENDENT PROTOCHLOROPHYLLIDE REDUCTASE SUBUNIT B"/>
    <property type="match status" value="1"/>
</dbReference>
<dbReference type="InterPro" id="IPR000510">
    <property type="entry name" value="Nase/OxRdtase_comp1"/>
</dbReference>
<dbReference type="EMBL" id="JBEQCT010000001">
    <property type="protein sequence ID" value="MFM2484277.1"/>
    <property type="molecule type" value="Genomic_DNA"/>
</dbReference>
<protein>
    <submittedName>
        <fullName evidence="5">Nitrogenase iron-molybdenum cofactor biosynthesis protein NifN</fullName>
    </submittedName>
</protein>
<evidence type="ECO:0000313" key="6">
    <source>
        <dbReference type="Proteomes" id="UP001629953"/>
    </source>
</evidence>
<accession>A0ABW9G3V7</accession>
<dbReference type="PANTHER" id="PTHR33712:SF7">
    <property type="entry name" value="LIGHT-INDEPENDENT PROTOCHLOROPHYLLIDE REDUCTASE SUBUNIT B"/>
    <property type="match status" value="1"/>
</dbReference>
<feature type="domain" description="Nitrogenase/oxidoreductase component 1" evidence="4">
    <location>
        <begin position="19"/>
        <end position="434"/>
    </location>
</feature>
<dbReference type="SUPFAM" id="SSF53807">
    <property type="entry name" value="Helical backbone' metal receptor"/>
    <property type="match status" value="1"/>
</dbReference>
<sequence>MADVIPIRKPLSISPLKTSQVLGATIATLGLSDSMALMHSAQGCSAFAKAFFVRHYQEPVALQSTAMDPISTIMGSDGNVKKALDHLAQNSSLRVVVVMSNGLSEAQGTDLTRALREFRDEYPQHHKLTVLVVNTPDFYGSLESGYSAVVEAVVRHYVSDTASEPRVKTIRKKRINLLVGHGCTAADIEALQRLIEAFGLKATILPDISESLDGHLADQDYSSVSMGGTPLQELPRLTESIATIAVGFSVYRAGKYLAQHSEVPSFYFDHLGDLVQCDRFIELLIELSDHAVPEYINRERRQLQDALLDCHSVLNAVPIALAAEPELLSYWLAVAHMVGLQEQVVMAPSRYSQLVELPCEQVLIGDFSDLHQQLLATPAQLLIANSHAQRLAEQLSMSLILSGFPIFDHFGGFRQRRQLYAGVRDTLFELANQVHLQMVHRPVYHSPLKQSDVNDC</sequence>
<dbReference type="RefSeq" id="WP_408622411.1">
    <property type="nucleotide sequence ID" value="NZ_JBEQCT010000001.1"/>
</dbReference>
<dbReference type="InterPro" id="IPR005975">
    <property type="entry name" value="Nase_Mo-Fe_CF"/>
</dbReference>
<evidence type="ECO:0000256" key="2">
    <source>
        <dbReference type="ARBA" id="ARBA00005155"/>
    </source>
</evidence>
<keyword evidence="6" id="KW-1185">Reference proteome</keyword>
<dbReference type="Gene3D" id="3.40.50.1980">
    <property type="entry name" value="Nitrogenase molybdenum iron protein domain"/>
    <property type="match status" value="3"/>
</dbReference>
<comment type="pathway">
    <text evidence="2">Cofactor biosynthesis; Fe-Mo cofactor biosynthesis.</text>
</comment>
<gene>
    <name evidence="5" type="primary">nifN</name>
    <name evidence="5" type="ORF">ABUE30_04215</name>
</gene>
<proteinExistence type="inferred from homology"/>
<dbReference type="Pfam" id="PF00148">
    <property type="entry name" value="Oxidored_nitro"/>
    <property type="match status" value="1"/>
</dbReference>
<evidence type="ECO:0000313" key="5">
    <source>
        <dbReference type="EMBL" id="MFM2484277.1"/>
    </source>
</evidence>
<dbReference type="Gene3D" id="6.10.250.1090">
    <property type="match status" value="1"/>
</dbReference>
<evidence type="ECO:0000256" key="3">
    <source>
        <dbReference type="ARBA" id="ARBA00011002"/>
    </source>
</evidence>
<comment type="similarity">
    <text evidence="3">Belongs to the NifD/NifK/NifE/NifN family.</text>
</comment>
<evidence type="ECO:0000259" key="4">
    <source>
        <dbReference type="Pfam" id="PF00148"/>
    </source>
</evidence>
<dbReference type="InterPro" id="IPR050152">
    <property type="entry name" value="ChlB/BchB/BchZ"/>
</dbReference>
<dbReference type="NCBIfam" id="TIGR01285">
    <property type="entry name" value="nifN"/>
    <property type="match status" value="1"/>
</dbReference>